<dbReference type="AlphaFoldDB" id="A0ABC8TKD9"/>
<dbReference type="Proteomes" id="UP001642360">
    <property type="component" value="Unassembled WGS sequence"/>
</dbReference>
<dbReference type="PANTHER" id="PTHR35099:SF2">
    <property type="entry name" value="OS02G0182700 PROTEIN"/>
    <property type="match status" value="1"/>
</dbReference>
<comment type="caution">
    <text evidence="4">The sequence shown here is derived from an EMBL/GenBank/DDBJ whole genome shotgun (WGS) entry which is preliminary data.</text>
</comment>
<keyword evidence="3" id="KW-0472">Membrane</keyword>
<dbReference type="EMBL" id="CAUOFW020005395">
    <property type="protein sequence ID" value="CAK9169920.1"/>
    <property type="molecule type" value="Genomic_DNA"/>
</dbReference>
<sequence>MMSDQEWVKAAMTDDSMVVELLVTLNQATPPPKTALPLEWTVRQPRSKTMTVKSTTRASPTTPLSWSGATSFSGGAGGGSGSGSGSGGAIDGGLEESSRPLPKRSVGSDTTRSKVRVCALFLLFFFSGIVSFIDIVITSPVAGDITGTSERTTSKRSRKKKTLAELKEEEVLQLKEKRRLTRELACICSTLEKQRATNESLKRMKLDLQSQPAAERVPTVAREEAIYDQLQQETAAYDPVPPILPPIVTSNDLFALPQPSRPNSFSPVQKEARDMETKFELPDLNLAFEEDSYGVS</sequence>
<keyword evidence="5" id="KW-1185">Reference proteome</keyword>
<dbReference type="PANTHER" id="PTHR35099">
    <property type="entry name" value="OS02G0182700 PROTEIN"/>
    <property type="match status" value="1"/>
</dbReference>
<evidence type="ECO:0000313" key="5">
    <source>
        <dbReference type="Proteomes" id="UP001642360"/>
    </source>
</evidence>
<reference evidence="4 5" key="1">
    <citation type="submission" date="2024-02" db="EMBL/GenBank/DDBJ databases">
        <authorList>
            <person name="Vignale AGUSTIN F."/>
            <person name="Sosa J E."/>
            <person name="Modenutti C."/>
        </authorList>
    </citation>
    <scope>NUCLEOTIDE SEQUENCE [LARGE SCALE GENOMIC DNA]</scope>
</reference>
<name>A0ABC8TKD9_9AQUA</name>
<evidence type="ECO:0000256" key="2">
    <source>
        <dbReference type="SAM" id="MobiDB-lite"/>
    </source>
</evidence>
<keyword evidence="1" id="KW-0175">Coiled coil</keyword>
<evidence type="ECO:0000256" key="3">
    <source>
        <dbReference type="SAM" id="Phobius"/>
    </source>
</evidence>
<organism evidence="4 5">
    <name type="scientific">Ilex paraguariensis</name>
    <name type="common">yerba mate</name>
    <dbReference type="NCBI Taxonomy" id="185542"/>
    <lineage>
        <taxon>Eukaryota</taxon>
        <taxon>Viridiplantae</taxon>
        <taxon>Streptophyta</taxon>
        <taxon>Embryophyta</taxon>
        <taxon>Tracheophyta</taxon>
        <taxon>Spermatophyta</taxon>
        <taxon>Magnoliopsida</taxon>
        <taxon>eudicotyledons</taxon>
        <taxon>Gunneridae</taxon>
        <taxon>Pentapetalae</taxon>
        <taxon>asterids</taxon>
        <taxon>campanulids</taxon>
        <taxon>Aquifoliales</taxon>
        <taxon>Aquifoliaceae</taxon>
        <taxon>Ilex</taxon>
    </lineage>
</organism>
<keyword evidence="3" id="KW-0812">Transmembrane</keyword>
<feature type="compositionally biased region" description="Gly residues" evidence="2">
    <location>
        <begin position="74"/>
        <end position="91"/>
    </location>
</feature>
<protein>
    <submittedName>
        <fullName evidence="4">Uncharacterized protein</fullName>
    </submittedName>
</protein>
<proteinExistence type="predicted"/>
<feature type="coiled-coil region" evidence="1">
    <location>
        <begin position="149"/>
        <end position="211"/>
    </location>
</feature>
<accession>A0ABC8TKD9</accession>
<feature type="region of interest" description="Disordered" evidence="2">
    <location>
        <begin position="46"/>
        <end position="108"/>
    </location>
</feature>
<keyword evidence="3" id="KW-1133">Transmembrane helix</keyword>
<gene>
    <name evidence="4" type="ORF">ILEXP_LOCUS39406</name>
</gene>
<feature type="transmembrane region" description="Helical" evidence="3">
    <location>
        <begin position="117"/>
        <end position="137"/>
    </location>
</feature>
<evidence type="ECO:0000256" key="1">
    <source>
        <dbReference type="SAM" id="Coils"/>
    </source>
</evidence>
<evidence type="ECO:0000313" key="4">
    <source>
        <dbReference type="EMBL" id="CAK9169920.1"/>
    </source>
</evidence>
<feature type="compositionally biased region" description="Polar residues" evidence="2">
    <location>
        <begin position="47"/>
        <end position="64"/>
    </location>
</feature>